<feature type="transmembrane region" description="Helical" evidence="6">
    <location>
        <begin position="12"/>
        <end position="33"/>
    </location>
</feature>
<keyword evidence="5 6" id="KW-0472">Membrane</keyword>
<evidence type="ECO:0000256" key="3">
    <source>
        <dbReference type="ARBA" id="ARBA00022692"/>
    </source>
</evidence>
<proteinExistence type="predicted"/>
<dbReference type="PANTHER" id="PTHR40277:SF1">
    <property type="entry name" value="BLL5419 PROTEIN"/>
    <property type="match status" value="1"/>
</dbReference>
<dbReference type="NCBIfam" id="TIGR00374">
    <property type="entry name" value="flippase-like domain"/>
    <property type="match status" value="1"/>
</dbReference>
<accession>A0A1G1L2P5</accession>
<feature type="transmembrane region" description="Helical" evidence="6">
    <location>
        <begin position="288"/>
        <end position="312"/>
    </location>
</feature>
<evidence type="ECO:0000256" key="4">
    <source>
        <dbReference type="ARBA" id="ARBA00022989"/>
    </source>
</evidence>
<keyword evidence="3 6" id="KW-0812">Transmembrane</keyword>
<name>A0A1G1L2P5_9BACT</name>
<feature type="transmembrane region" description="Helical" evidence="6">
    <location>
        <begin position="84"/>
        <end position="109"/>
    </location>
</feature>
<keyword evidence="2" id="KW-1003">Cell membrane</keyword>
<dbReference type="InterPro" id="IPR022791">
    <property type="entry name" value="L-PG_synthase/AglD"/>
</dbReference>
<keyword evidence="4 6" id="KW-1133">Transmembrane helix</keyword>
<dbReference type="Pfam" id="PF03706">
    <property type="entry name" value="LPG_synthase_TM"/>
    <property type="match status" value="1"/>
</dbReference>
<feature type="transmembrane region" description="Helical" evidence="6">
    <location>
        <begin position="248"/>
        <end position="268"/>
    </location>
</feature>
<dbReference type="AlphaFoldDB" id="A0A1G1L2P5"/>
<dbReference type="PANTHER" id="PTHR40277">
    <property type="entry name" value="BLL5419 PROTEIN"/>
    <property type="match status" value="1"/>
</dbReference>
<dbReference type="Proteomes" id="UP000178187">
    <property type="component" value="Unassembled WGS sequence"/>
</dbReference>
<evidence type="ECO:0000256" key="6">
    <source>
        <dbReference type="SAM" id="Phobius"/>
    </source>
</evidence>
<reference evidence="7 8" key="1">
    <citation type="journal article" date="2016" name="Nat. Commun.">
        <title>Thousands of microbial genomes shed light on interconnected biogeochemical processes in an aquifer system.</title>
        <authorList>
            <person name="Anantharaman K."/>
            <person name="Brown C.T."/>
            <person name="Hug L.A."/>
            <person name="Sharon I."/>
            <person name="Castelle C.J."/>
            <person name="Probst A.J."/>
            <person name="Thomas B.C."/>
            <person name="Singh A."/>
            <person name="Wilkins M.J."/>
            <person name="Karaoz U."/>
            <person name="Brodie E.L."/>
            <person name="Williams K.H."/>
            <person name="Hubbard S.S."/>
            <person name="Banfield J.F."/>
        </authorList>
    </citation>
    <scope>NUCLEOTIDE SEQUENCE [LARGE SCALE GENOMIC DNA]</scope>
</reference>
<feature type="transmembrane region" description="Helical" evidence="6">
    <location>
        <begin position="215"/>
        <end position="236"/>
    </location>
</feature>
<dbReference type="EMBL" id="MHFR01000007">
    <property type="protein sequence ID" value="OGW99425.1"/>
    <property type="molecule type" value="Genomic_DNA"/>
</dbReference>
<comment type="caution">
    <text evidence="7">The sequence shown here is derived from an EMBL/GenBank/DDBJ whole genome shotgun (WGS) entry which is preliminary data.</text>
</comment>
<sequence>MLKLLNKHKTLIFRVGISIISLASVFFISRGRIHDAFGYLINAEWLPVVIATILYFVSLGVVAERMGIILVVQGIKLSFWRRYYLWLISLFFNMFLPSAVGGDIAKAYYIYKDTGKKMASVTCVLLDRFFGLMSIVFIAFVAFIFARDQISDPRIGEFIWAVTLIILFGTLFVTSRRFSRPAKALIIKLAPSKFKEEFQKLFDALELYRTRRGQFFVIFGMSISAQILFILMAYWLAISIQIRLPLELYYLFMPIVALLTMIPSIGGLGVREAATVYFFQKYVSVEQAFAFSLILDVFLYGVGALCGILYAVKGGASMKDMERLEEQSLKKGVEKYES</sequence>
<dbReference type="GO" id="GO:0005886">
    <property type="term" value="C:plasma membrane"/>
    <property type="evidence" value="ECO:0007669"/>
    <property type="project" value="UniProtKB-SubCell"/>
</dbReference>
<evidence type="ECO:0000256" key="5">
    <source>
        <dbReference type="ARBA" id="ARBA00023136"/>
    </source>
</evidence>
<comment type="subcellular location">
    <subcellularLocation>
        <location evidence="1">Cell membrane</location>
        <topology evidence="1">Multi-pass membrane protein</topology>
    </subcellularLocation>
</comment>
<evidence type="ECO:0000313" key="8">
    <source>
        <dbReference type="Proteomes" id="UP000178187"/>
    </source>
</evidence>
<feature type="transmembrane region" description="Helical" evidence="6">
    <location>
        <begin position="45"/>
        <end position="63"/>
    </location>
</feature>
<evidence type="ECO:0008006" key="9">
    <source>
        <dbReference type="Google" id="ProtNLM"/>
    </source>
</evidence>
<evidence type="ECO:0000256" key="2">
    <source>
        <dbReference type="ARBA" id="ARBA00022475"/>
    </source>
</evidence>
<feature type="transmembrane region" description="Helical" evidence="6">
    <location>
        <begin position="158"/>
        <end position="175"/>
    </location>
</feature>
<evidence type="ECO:0000256" key="1">
    <source>
        <dbReference type="ARBA" id="ARBA00004651"/>
    </source>
</evidence>
<protein>
    <recommendedName>
        <fullName evidence="9">TIGR00374 family protein</fullName>
    </recommendedName>
</protein>
<gene>
    <name evidence="7" type="ORF">A3G33_00835</name>
</gene>
<evidence type="ECO:0000313" key="7">
    <source>
        <dbReference type="EMBL" id="OGW99425.1"/>
    </source>
</evidence>
<organism evidence="7 8">
    <name type="scientific">Candidatus Danuiimicrobium aquiferis</name>
    <dbReference type="NCBI Taxonomy" id="1801832"/>
    <lineage>
        <taxon>Bacteria</taxon>
        <taxon>Pseudomonadati</taxon>
        <taxon>Candidatus Omnitrophota</taxon>
        <taxon>Candidatus Danuiimicrobium</taxon>
    </lineage>
</organism>
<feature type="transmembrane region" description="Helical" evidence="6">
    <location>
        <begin position="129"/>
        <end position="146"/>
    </location>
</feature>